<feature type="compositionally biased region" description="Basic and acidic residues" evidence="1">
    <location>
        <begin position="52"/>
        <end position="63"/>
    </location>
</feature>
<dbReference type="AlphaFoldDB" id="A0A091DKT7"/>
<dbReference type="EMBL" id="KN122354">
    <property type="protein sequence ID" value="KFO30910.1"/>
    <property type="molecule type" value="Genomic_DNA"/>
</dbReference>
<organism evidence="2 3">
    <name type="scientific">Fukomys damarensis</name>
    <name type="common">Damaraland mole rat</name>
    <name type="synonym">Cryptomys damarensis</name>
    <dbReference type="NCBI Taxonomy" id="885580"/>
    <lineage>
        <taxon>Eukaryota</taxon>
        <taxon>Metazoa</taxon>
        <taxon>Chordata</taxon>
        <taxon>Craniata</taxon>
        <taxon>Vertebrata</taxon>
        <taxon>Euteleostomi</taxon>
        <taxon>Mammalia</taxon>
        <taxon>Eutheria</taxon>
        <taxon>Euarchontoglires</taxon>
        <taxon>Glires</taxon>
        <taxon>Rodentia</taxon>
        <taxon>Hystricomorpha</taxon>
        <taxon>Bathyergidae</taxon>
        <taxon>Fukomys</taxon>
    </lineage>
</organism>
<evidence type="ECO:0000256" key="1">
    <source>
        <dbReference type="SAM" id="MobiDB-lite"/>
    </source>
</evidence>
<keyword evidence="3" id="KW-1185">Reference proteome</keyword>
<gene>
    <name evidence="2" type="ORF">H920_07695</name>
</gene>
<protein>
    <submittedName>
        <fullName evidence="2">Uncharacterized protein</fullName>
    </submittedName>
</protein>
<feature type="region of interest" description="Disordered" evidence="1">
    <location>
        <begin position="42"/>
        <end position="81"/>
    </location>
</feature>
<evidence type="ECO:0000313" key="2">
    <source>
        <dbReference type="EMBL" id="KFO30910.1"/>
    </source>
</evidence>
<name>A0A091DKT7_FUKDA</name>
<proteinExistence type="predicted"/>
<accession>A0A091DKT7</accession>
<sequence length="106" mass="10760">MGTLKPSVEVETGDPALAPARGSIREILPLAPGATSSAVLAAHTAGVSGQRVAEDPAGGKERANPPAAPRGQPGHPMGDIDFSVENFSSPIALTLLLLRGIPYLLT</sequence>
<evidence type="ECO:0000313" key="3">
    <source>
        <dbReference type="Proteomes" id="UP000028990"/>
    </source>
</evidence>
<dbReference type="Proteomes" id="UP000028990">
    <property type="component" value="Unassembled WGS sequence"/>
</dbReference>
<reference evidence="2 3" key="1">
    <citation type="submission" date="2013-11" db="EMBL/GenBank/DDBJ databases">
        <title>The Damaraland mole rat (Fukomys damarensis) genome and evolution of African mole rats.</title>
        <authorList>
            <person name="Gladyshev V.N."/>
            <person name="Fang X."/>
        </authorList>
    </citation>
    <scope>NUCLEOTIDE SEQUENCE [LARGE SCALE GENOMIC DNA]</scope>
    <source>
        <tissue evidence="2">Liver</tissue>
    </source>
</reference>